<dbReference type="SMART" id="SM00429">
    <property type="entry name" value="IPT"/>
    <property type="match status" value="10"/>
</dbReference>
<dbReference type="InterPro" id="IPR052387">
    <property type="entry name" value="Fibrocystin"/>
</dbReference>
<dbReference type="PANTHER" id="PTHR46769">
    <property type="entry name" value="POLYCYSTIC KIDNEY AND HEPATIC DISEASE 1 (AUTOSOMAL RECESSIVE)-LIKE 1"/>
    <property type="match status" value="1"/>
</dbReference>
<dbReference type="Pfam" id="PF00092">
    <property type="entry name" value="VWA"/>
    <property type="match status" value="1"/>
</dbReference>
<dbReference type="SUPFAM" id="SSF53300">
    <property type="entry name" value="vWA-like"/>
    <property type="match status" value="1"/>
</dbReference>
<evidence type="ECO:0000313" key="4">
    <source>
        <dbReference type="Proteomes" id="UP001189619"/>
    </source>
</evidence>
<keyword evidence="1" id="KW-0732">Signal</keyword>
<dbReference type="InterPro" id="IPR002909">
    <property type="entry name" value="IPT_dom"/>
</dbReference>
<protein>
    <submittedName>
        <fullName evidence="3">IPT/TIG domain-containing protein</fullName>
    </submittedName>
</protein>
<dbReference type="SMART" id="SM00327">
    <property type="entry name" value="VWA"/>
    <property type="match status" value="1"/>
</dbReference>
<evidence type="ECO:0000259" key="2">
    <source>
        <dbReference type="PROSITE" id="PS50234"/>
    </source>
</evidence>
<dbReference type="KEGG" id="bayd:BSPP4475_02140"/>
<dbReference type="Gene3D" id="2.60.40.10">
    <property type="entry name" value="Immunoglobulins"/>
    <property type="match status" value="10"/>
</dbReference>
<gene>
    <name evidence="3" type="ORF">BSPP4475_02140</name>
</gene>
<evidence type="ECO:0000256" key="1">
    <source>
        <dbReference type="ARBA" id="ARBA00022729"/>
    </source>
</evidence>
<reference evidence="3" key="1">
    <citation type="submission" date="2023-07" db="EMBL/GenBank/DDBJ databases">
        <authorList>
            <person name="Ivanov I."/>
            <person name="Teneva D."/>
            <person name="Stoikov I."/>
        </authorList>
    </citation>
    <scope>NUCLEOTIDE SEQUENCE</scope>
    <source>
        <strain evidence="3">4475</strain>
    </source>
</reference>
<dbReference type="Pfam" id="PF01833">
    <property type="entry name" value="TIG"/>
    <property type="match status" value="10"/>
</dbReference>
<dbReference type="AlphaFoldDB" id="A0AA48RB75"/>
<dbReference type="Gene3D" id="3.40.50.410">
    <property type="entry name" value="von Willebrand factor, type A domain"/>
    <property type="match status" value="1"/>
</dbReference>
<accession>A0AA48RB75</accession>
<dbReference type="SUPFAM" id="SSF81296">
    <property type="entry name" value="E set domains"/>
    <property type="match status" value="10"/>
</dbReference>
<dbReference type="PANTHER" id="PTHR46769:SF2">
    <property type="entry name" value="FIBROCYSTIN-L ISOFORM 2 PRECURSOR-RELATED"/>
    <property type="match status" value="1"/>
</dbReference>
<sequence length="1246" mass="132221">MGIVKKSVTFMLALLLVLVGTPLKPLHAAVNDYMSVSKSVNPTSISTEQEAEVSLSIKGTPPVNVVQPNDVILIIDKSGSMRPEYNNGEDKITAAKEAAKGFIDLMDFSKHRVGVVDFSSTSTIGSFPLTTNAAEAKSYIDKIYADGGTATGAAIDKAIALLENHRPEAQPVIVIMTDGDATEPQGNAYQYAKERAQVAKEAGIIFYTIALLKSTDNPDTSGPNLLLKEMATTAAHHHFVLGSQGLEEIYAAIVKEIGLASAYDVTVTDVVGPDFEIVPGSYENNIPKPEVTGNTLVWKFAELKNDTLTFTYKIRPKDPDKTGFLPITKTGNAIITYKDYAGANRSKSIPNVNLKVTYPAPIVTSIEPSYGHPDGGETVVIKGDKFRPNATVKFGDFNASNVIVISANEITAVTPPGKQGSVVVKVTNPDGQYGTIGYSYKTDPIVTSIDPNNGPLAGGNTIYFNGKYFMNGITVTIGGKPAPVTVFTSSTYFRVTVPEGDVPGAVDVVLTNPDGTTVTVPGGYTYNAPPVEEISISYISPTTGELKGGELVFIQGKKFDPAVKVYFGEKEAAIHTYYSADRVAVIAPAGDAAGVVDVKAVNPDGKAATLEDAYTYKPAPVLPKPEISSITPNSGLLAGGNKAVISGKNFQPNANVFIGPTKATVTYLSSSQINIDVPAAAAPGEVDVKVVNPDNQEAVLPLGYTYLEQLPPEPPVITNINPASGPQAGGTDVYIDGKNFENGLQVYFGGQEATIVQHYSKTRVLVKAPASNVAGPVDVKIVNPNGDETVKTEGYTYIAPPPPAPPSITKIYPASGPMEGGTDVYIDGKEFASGLQVYFGGIEAPVTQYYSKTRILVKAPASSVAGPVEVKIVNPSGLEAVIEDGYTYIAPPPPAPPSITKIYPTSGPIAGGTDVYIDGKEFASGLKVYFGDVEAPVTQYYSKVRVLVKAPASSVEGPVDVKIVNPDSQEGVLPGAFTYIAPKPEPVEITKISPDVGLTTGGELVYIDGVNFKKGAEVKFGDIPVSLDYYYSSSRVRVKAPPSNGYVGPVDITLTNPDGQTYTYPNGYTYQVPIPVITKIYPANGPMAGGTEVYIDGKNFHPDMTLTVNGTPVNIATYYNSTRFRFITPSSSVYGPVDVVVTTPDGQSATTTFTYDKPPEPQPPKITKIYPTSGPVAGGTLVYIDGTDFDPGMKVYFGDVEGEINHYYHSKRFIVKSPPAAGPGIVDIKIVNPDGRESNTMPFEYK</sequence>
<dbReference type="InterPro" id="IPR013783">
    <property type="entry name" value="Ig-like_fold"/>
</dbReference>
<evidence type="ECO:0000313" key="3">
    <source>
        <dbReference type="EMBL" id="CAJ1001126.1"/>
    </source>
</evidence>
<dbReference type="Proteomes" id="UP001189619">
    <property type="component" value="Chromosome"/>
</dbReference>
<dbReference type="CDD" id="cd00102">
    <property type="entry name" value="IPT"/>
    <property type="match status" value="10"/>
</dbReference>
<name>A0AA48RB75_9BACL</name>
<dbReference type="InterPro" id="IPR036465">
    <property type="entry name" value="vWFA_dom_sf"/>
</dbReference>
<dbReference type="EMBL" id="OY569118">
    <property type="protein sequence ID" value="CAJ1001126.1"/>
    <property type="molecule type" value="Genomic_DNA"/>
</dbReference>
<proteinExistence type="predicted"/>
<keyword evidence="4" id="KW-1185">Reference proteome</keyword>
<dbReference type="InterPro" id="IPR002035">
    <property type="entry name" value="VWF_A"/>
</dbReference>
<dbReference type="CDD" id="cd00198">
    <property type="entry name" value="vWFA"/>
    <property type="match status" value="1"/>
</dbReference>
<dbReference type="RefSeq" id="WP_304415034.1">
    <property type="nucleotide sequence ID" value="NZ_OY569118.1"/>
</dbReference>
<dbReference type="InterPro" id="IPR014756">
    <property type="entry name" value="Ig_E-set"/>
</dbReference>
<dbReference type="PROSITE" id="PS50234">
    <property type="entry name" value="VWFA"/>
    <property type="match status" value="1"/>
</dbReference>
<organism evidence="3 4">
    <name type="scientific">Brevibacillus aydinogluensis</name>
    <dbReference type="NCBI Taxonomy" id="927786"/>
    <lineage>
        <taxon>Bacteria</taxon>
        <taxon>Bacillati</taxon>
        <taxon>Bacillota</taxon>
        <taxon>Bacilli</taxon>
        <taxon>Bacillales</taxon>
        <taxon>Paenibacillaceae</taxon>
        <taxon>Brevibacillus</taxon>
    </lineage>
</organism>
<feature type="domain" description="VWFA" evidence="2">
    <location>
        <begin position="70"/>
        <end position="257"/>
    </location>
</feature>